<comment type="similarity">
    <text evidence="1 6">Belongs to the 11S seed storage protein (globulins) family.</text>
</comment>
<dbReference type="GO" id="GO:0048316">
    <property type="term" value="P:seed development"/>
    <property type="evidence" value="ECO:0007669"/>
    <property type="project" value="UniProtKB-ARBA"/>
</dbReference>
<evidence type="ECO:0000256" key="1">
    <source>
        <dbReference type="ARBA" id="ARBA00007178"/>
    </source>
</evidence>
<evidence type="ECO:0000256" key="2">
    <source>
        <dbReference type="ARBA" id="ARBA00022729"/>
    </source>
</evidence>
<dbReference type="AlphaFoldDB" id="A0A067K3Z1"/>
<gene>
    <name evidence="9" type="ORF">JCGZ_17687</name>
</gene>
<name>A0A067K3Z1_JATCU</name>
<dbReference type="EMBL" id="KK914893">
    <property type="protein sequence ID" value="KDP26529.1"/>
    <property type="molecule type" value="Genomic_DNA"/>
</dbReference>
<dbReference type="PANTHER" id="PTHR31189">
    <property type="entry name" value="OS03G0336100 PROTEIN-RELATED"/>
    <property type="match status" value="1"/>
</dbReference>
<sequence length="476" mass="52443">MAITNSFLLSLCLIVIFTGSIASQQLQQQNQCQLDRLDALEPDNSIQSEAGVVESWNPNQDQFQCAGVAIVRLTIQPKGLLLPSYSNAPQLVYIVQGTGMTGALFPGCAETYQESQGSGGSSRVEAQHQKIRRFRPGDIIALPAGVAHWCYNDGNEPVVAVSVLDTANSANQLDMNPRHFNLAGNPEDEFPQLHEGRREGGSQEKYPGGRRASRERGSCNNLFCGMDSRFVAEAFNIDESLARKLQSENDNRGNIISVEDGELQVVRPPRTQQEAQQQEEREGCPSGRDNGLEETICSMRIGENIADPSRADVYVPEAGRVSTVNSHNLPILRWLQLSASYGVLRNDAMRLPHWHINSHSVIYALKGQARVQVTDENGNTVFDGSVSKGQVLTVPQNFVVVKRAESERFEYVTFKTSDNAMTNDLAGRSSAVRAMPLAVIANAFRVSAEEARRIKFGRQETTLTISRTESGRYAEE</sequence>
<feature type="domain" description="Cupin type-1" evidence="8">
    <location>
        <begin position="303"/>
        <end position="452"/>
    </location>
</feature>
<feature type="signal peptide" evidence="6">
    <location>
        <begin position="1"/>
        <end position="23"/>
    </location>
</feature>
<feature type="region of interest" description="Disordered" evidence="7">
    <location>
        <begin position="184"/>
        <end position="215"/>
    </location>
</feature>
<dbReference type="PRINTS" id="PR00439">
    <property type="entry name" value="11SGLOBULIN"/>
</dbReference>
<dbReference type="OrthoDB" id="2016041at2759"/>
<dbReference type="CDD" id="cd02243">
    <property type="entry name" value="cupin_11S_legumin_C"/>
    <property type="match status" value="1"/>
</dbReference>
<dbReference type="FunFam" id="2.60.120.10:FF:000073">
    <property type="entry name" value="Glycinin G1"/>
    <property type="match status" value="1"/>
</dbReference>
<evidence type="ECO:0000313" key="9">
    <source>
        <dbReference type="EMBL" id="KDP26529.1"/>
    </source>
</evidence>
<dbReference type="GO" id="GO:0045735">
    <property type="term" value="F:nutrient reservoir activity"/>
    <property type="evidence" value="ECO:0007669"/>
    <property type="project" value="UniProtKB-KW"/>
</dbReference>
<dbReference type="PANTHER" id="PTHR31189:SF35">
    <property type="entry name" value="12S SEED STORAGE PROTEIN CRB"/>
    <property type="match status" value="1"/>
</dbReference>
<dbReference type="InterPro" id="IPR022379">
    <property type="entry name" value="11S_seedstore_CS"/>
</dbReference>
<feature type="region of interest" description="Disordered" evidence="7">
    <location>
        <begin position="267"/>
        <end position="290"/>
    </location>
</feature>
<proteinExistence type="inferred from homology"/>
<evidence type="ECO:0000256" key="7">
    <source>
        <dbReference type="SAM" id="MobiDB-lite"/>
    </source>
</evidence>
<dbReference type="Gene3D" id="2.60.120.10">
    <property type="entry name" value="Jelly Rolls"/>
    <property type="match status" value="2"/>
</dbReference>
<feature type="chain" id="PRO_5007745839" description="Cupin type-1 domain-containing protein" evidence="6">
    <location>
        <begin position="24"/>
        <end position="476"/>
    </location>
</feature>
<keyword evidence="4 6" id="KW-0708">Seed storage protein</keyword>
<comment type="function">
    <text evidence="6">Seed storage protein.</text>
</comment>
<dbReference type="InterPro" id="IPR006044">
    <property type="entry name" value="11S_seedstore_pln"/>
</dbReference>
<dbReference type="InterPro" id="IPR050253">
    <property type="entry name" value="Seed_Storage-Functional"/>
</dbReference>
<dbReference type="InterPro" id="IPR014710">
    <property type="entry name" value="RmlC-like_jellyroll"/>
</dbReference>
<dbReference type="Pfam" id="PF00190">
    <property type="entry name" value="Cupin_1"/>
    <property type="match status" value="2"/>
</dbReference>
<organism evidence="9 10">
    <name type="scientific">Jatropha curcas</name>
    <name type="common">Barbados nut</name>
    <dbReference type="NCBI Taxonomy" id="180498"/>
    <lineage>
        <taxon>Eukaryota</taxon>
        <taxon>Viridiplantae</taxon>
        <taxon>Streptophyta</taxon>
        <taxon>Embryophyta</taxon>
        <taxon>Tracheophyta</taxon>
        <taxon>Spermatophyta</taxon>
        <taxon>Magnoliopsida</taxon>
        <taxon>eudicotyledons</taxon>
        <taxon>Gunneridae</taxon>
        <taxon>Pentapetalae</taxon>
        <taxon>rosids</taxon>
        <taxon>fabids</taxon>
        <taxon>Malpighiales</taxon>
        <taxon>Euphorbiaceae</taxon>
        <taxon>Crotonoideae</taxon>
        <taxon>Jatropheae</taxon>
        <taxon>Jatropha</taxon>
    </lineage>
</organism>
<evidence type="ECO:0000256" key="3">
    <source>
        <dbReference type="ARBA" id="ARBA00022761"/>
    </source>
</evidence>
<dbReference type="PROSITE" id="PS00305">
    <property type="entry name" value="11S_SEED_STORAGE"/>
    <property type="match status" value="1"/>
</dbReference>
<feature type="compositionally biased region" description="Basic and acidic residues" evidence="7">
    <location>
        <begin position="191"/>
        <end position="202"/>
    </location>
</feature>
<comment type="subunit">
    <text evidence="6">Hexamer; each subunit is composed of an acidic and a basic chain derived from a single precursor and linked by a disulfide bond.</text>
</comment>
<dbReference type="SMART" id="SM00835">
    <property type="entry name" value="Cupin_1"/>
    <property type="match status" value="2"/>
</dbReference>
<dbReference type="InterPro" id="IPR011051">
    <property type="entry name" value="RmlC_Cupin_sf"/>
</dbReference>
<keyword evidence="3 6" id="KW-0758">Storage protein</keyword>
<evidence type="ECO:0000259" key="8">
    <source>
        <dbReference type="SMART" id="SM00835"/>
    </source>
</evidence>
<keyword evidence="5 6" id="KW-1015">Disulfide bond</keyword>
<feature type="domain" description="Cupin type-1" evidence="8">
    <location>
        <begin position="37"/>
        <end position="243"/>
    </location>
</feature>
<dbReference type="InterPro" id="IPR006045">
    <property type="entry name" value="Cupin_1"/>
</dbReference>
<dbReference type="FunFam" id="2.60.120.10:FF:000124">
    <property type="entry name" value="Glycinin G5"/>
    <property type="match status" value="1"/>
</dbReference>
<keyword evidence="2 6" id="KW-0732">Signal</keyword>
<evidence type="ECO:0000256" key="6">
    <source>
        <dbReference type="RuleBase" id="RU003681"/>
    </source>
</evidence>
<dbReference type="CDD" id="cd02242">
    <property type="entry name" value="cupin_11S_legumin_N"/>
    <property type="match status" value="1"/>
</dbReference>
<evidence type="ECO:0000313" key="10">
    <source>
        <dbReference type="Proteomes" id="UP000027138"/>
    </source>
</evidence>
<protein>
    <recommendedName>
        <fullName evidence="8">Cupin type-1 domain-containing protein</fullName>
    </recommendedName>
</protein>
<evidence type="ECO:0000256" key="4">
    <source>
        <dbReference type="ARBA" id="ARBA00023129"/>
    </source>
</evidence>
<dbReference type="STRING" id="180498.A0A067K3Z1"/>
<reference evidence="9 10" key="1">
    <citation type="journal article" date="2014" name="PLoS ONE">
        <title>Global Analysis of Gene Expression Profiles in Physic Nut (Jatropha curcas L.) Seedlings Exposed to Salt Stress.</title>
        <authorList>
            <person name="Zhang L."/>
            <person name="Zhang C."/>
            <person name="Wu P."/>
            <person name="Chen Y."/>
            <person name="Li M."/>
            <person name="Jiang H."/>
            <person name="Wu G."/>
        </authorList>
    </citation>
    <scope>NUCLEOTIDE SEQUENCE [LARGE SCALE GENOMIC DNA]</scope>
    <source>
        <strain evidence="10">cv. GZQX0401</strain>
        <tissue evidence="9">Young leaves</tissue>
    </source>
</reference>
<accession>A0A067K3Z1</accession>
<evidence type="ECO:0000256" key="5">
    <source>
        <dbReference type="ARBA" id="ARBA00023157"/>
    </source>
</evidence>
<dbReference type="SUPFAM" id="SSF51182">
    <property type="entry name" value="RmlC-like cupins"/>
    <property type="match status" value="1"/>
</dbReference>
<keyword evidence="10" id="KW-1185">Reference proteome</keyword>
<dbReference type="Proteomes" id="UP000027138">
    <property type="component" value="Unassembled WGS sequence"/>
</dbReference>